<gene>
    <name evidence="2" type="ORF">ASPWEDRAFT_172914</name>
</gene>
<sequence>MERRYSYISQRTVSSFRSARPIPDNSCALCECMGKMDDHNQVEIDRTKLFHEECTRCSSYMEEPLCQLCKHMRLGHIFRCERYKELGKPKYGAFTFTIKLGSLGELQQRSENCHVCSTFVQTVAWDSHLDSRNAVELCLYIWFGSRKARVSFHLAVFTDKYEAEFVNAGGSTTPNRYYFDFPTKGLFDYLPCTRKPRDMVNWDKAISHLDRCYRKHDNPVKPFQQPPGFRVIDTEKGCITDAPPDCTYATLSYTWQKTEETDLQATTDNIHELEQNEFLFNHPVPATIDDAIIACKKLKIPYLWVDRLCILQDASDQDQIDAMGDIYHHSVVTLVAAAGSDIHHGLPGVSSPRTLIQCKTQGIHFVQGRVPYINLARSSKLATGGWTFRETLLSPRVLLFTDSATFFECCHEA</sequence>
<dbReference type="RefSeq" id="XP_040689803.1">
    <property type="nucleotide sequence ID" value="XM_040830994.1"/>
</dbReference>
<dbReference type="PANTHER" id="PTHR33112">
    <property type="entry name" value="DOMAIN PROTEIN, PUTATIVE-RELATED"/>
    <property type="match status" value="1"/>
</dbReference>
<accession>A0A1L9RMR8</accession>
<dbReference type="VEuPathDB" id="FungiDB:ASPWEDRAFT_172914"/>
<dbReference type="STRING" id="1073089.A0A1L9RMR8"/>
<proteinExistence type="predicted"/>
<feature type="domain" description="Heterokaryon incompatibility" evidence="1">
    <location>
        <begin position="248"/>
        <end position="390"/>
    </location>
</feature>
<protein>
    <recommendedName>
        <fullName evidence="1">Heterokaryon incompatibility domain-containing protein</fullName>
    </recommendedName>
</protein>
<reference evidence="3" key="1">
    <citation type="journal article" date="2017" name="Genome Biol.">
        <title>Comparative genomics reveals high biological diversity and specific adaptations in the industrially and medically important fungal genus Aspergillus.</title>
        <authorList>
            <person name="de Vries R.P."/>
            <person name="Riley R."/>
            <person name="Wiebenga A."/>
            <person name="Aguilar-Osorio G."/>
            <person name="Amillis S."/>
            <person name="Uchima C.A."/>
            <person name="Anderluh G."/>
            <person name="Asadollahi M."/>
            <person name="Askin M."/>
            <person name="Barry K."/>
            <person name="Battaglia E."/>
            <person name="Bayram O."/>
            <person name="Benocci T."/>
            <person name="Braus-Stromeyer S.A."/>
            <person name="Caldana C."/>
            <person name="Canovas D."/>
            <person name="Cerqueira G.C."/>
            <person name="Chen F."/>
            <person name="Chen W."/>
            <person name="Choi C."/>
            <person name="Clum A."/>
            <person name="Dos Santos R.A."/>
            <person name="Damasio A.R."/>
            <person name="Diallinas G."/>
            <person name="Emri T."/>
            <person name="Fekete E."/>
            <person name="Flipphi M."/>
            <person name="Freyberg S."/>
            <person name="Gallo A."/>
            <person name="Gournas C."/>
            <person name="Habgood R."/>
            <person name="Hainaut M."/>
            <person name="Harispe M.L."/>
            <person name="Henrissat B."/>
            <person name="Hilden K.S."/>
            <person name="Hope R."/>
            <person name="Hossain A."/>
            <person name="Karabika E."/>
            <person name="Karaffa L."/>
            <person name="Karanyi Z."/>
            <person name="Krasevec N."/>
            <person name="Kuo A."/>
            <person name="Kusch H."/>
            <person name="LaButti K."/>
            <person name="Lagendijk E.L."/>
            <person name="Lapidus A."/>
            <person name="Levasseur A."/>
            <person name="Lindquist E."/>
            <person name="Lipzen A."/>
            <person name="Logrieco A.F."/>
            <person name="MacCabe A."/>
            <person name="Maekelae M.R."/>
            <person name="Malavazi I."/>
            <person name="Melin P."/>
            <person name="Meyer V."/>
            <person name="Mielnichuk N."/>
            <person name="Miskei M."/>
            <person name="Molnar A.P."/>
            <person name="Mule G."/>
            <person name="Ngan C.Y."/>
            <person name="Orejas M."/>
            <person name="Orosz E."/>
            <person name="Ouedraogo J.P."/>
            <person name="Overkamp K.M."/>
            <person name="Park H.-S."/>
            <person name="Perrone G."/>
            <person name="Piumi F."/>
            <person name="Punt P.J."/>
            <person name="Ram A.F."/>
            <person name="Ramon A."/>
            <person name="Rauscher S."/>
            <person name="Record E."/>
            <person name="Riano-Pachon D.M."/>
            <person name="Robert V."/>
            <person name="Roehrig J."/>
            <person name="Ruller R."/>
            <person name="Salamov A."/>
            <person name="Salih N.S."/>
            <person name="Samson R.A."/>
            <person name="Sandor E."/>
            <person name="Sanguinetti M."/>
            <person name="Schuetze T."/>
            <person name="Sepcic K."/>
            <person name="Shelest E."/>
            <person name="Sherlock G."/>
            <person name="Sophianopoulou V."/>
            <person name="Squina F.M."/>
            <person name="Sun H."/>
            <person name="Susca A."/>
            <person name="Todd R.B."/>
            <person name="Tsang A."/>
            <person name="Unkles S.E."/>
            <person name="van de Wiele N."/>
            <person name="van Rossen-Uffink D."/>
            <person name="Oliveira J.V."/>
            <person name="Vesth T.C."/>
            <person name="Visser J."/>
            <person name="Yu J.-H."/>
            <person name="Zhou M."/>
            <person name="Andersen M.R."/>
            <person name="Archer D.B."/>
            <person name="Baker S.E."/>
            <person name="Benoit I."/>
            <person name="Brakhage A.A."/>
            <person name="Braus G.H."/>
            <person name="Fischer R."/>
            <person name="Frisvad J.C."/>
            <person name="Goldman G.H."/>
            <person name="Houbraken J."/>
            <person name="Oakley B."/>
            <person name="Pocsi I."/>
            <person name="Scazzocchio C."/>
            <person name="Seiboth B."/>
            <person name="vanKuyk P.A."/>
            <person name="Wortman J."/>
            <person name="Dyer P.S."/>
            <person name="Grigoriev I.V."/>
        </authorList>
    </citation>
    <scope>NUCLEOTIDE SEQUENCE [LARGE SCALE GENOMIC DNA]</scope>
    <source>
        <strain evidence="3">DTO 134E9</strain>
    </source>
</reference>
<dbReference type="Pfam" id="PF06985">
    <property type="entry name" value="HET"/>
    <property type="match status" value="1"/>
</dbReference>
<organism evidence="2 3">
    <name type="scientific">Aspergillus wentii DTO 134E9</name>
    <dbReference type="NCBI Taxonomy" id="1073089"/>
    <lineage>
        <taxon>Eukaryota</taxon>
        <taxon>Fungi</taxon>
        <taxon>Dikarya</taxon>
        <taxon>Ascomycota</taxon>
        <taxon>Pezizomycotina</taxon>
        <taxon>Eurotiomycetes</taxon>
        <taxon>Eurotiomycetidae</taxon>
        <taxon>Eurotiales</taxon>
        <taxon>Aspergillaceae</taxon>
        <taxon>Aspergillus</taxon>
        <taxon>Aspergillus subgen. Cremei</taxon>
    </lineage>
</organism>
<dbReference type="EMBL" id="KV878212">
    <property type="protein sequence ID" value="OJJ36127.1"/>
    <property type="molecule type" value="Genomic_DNA"/>
</dbReference>
<keyword evidence="3" id="KW-1185">Reference proteome</keyword>
<evidence type="ECO:0000313" key="3">
    <source>
        <dbReference type="Proteomes" id="UP000184383"/>
    </source>
</evidence>
<dbReference type="GeneID" id="63746842"/>
<dbReference type="Proteomes" id="UP000184383">
    <property type="component" value="Unassembled WGS sequence"/>
</dbReference>
<evidence type="ECO:0000259" key="1">
    <source>
        <dbReference type="Pfam" id="PF06985"/>
    </source>
</evidence>
<dbReference type="OrthoDB" id="2958217at2759"/>
<dbReference type="InterPro" id="IPR010730">
    <property type="entry name" value="HET"/>
</dbReference>
<name>A0A1L9RMR8_ASPWE</name>
<evidence type="ECO:0000313" key="2">
    <source>
        <dbReference type="EMBL" id="OJJ36127.1"/>
    </source>
</evidence>
<dbReference type="PANTHER" id="PTHR33112:SF1">
    <property type="entry name" value="HETEROKARYON INCOMPATIBILITY DOMAIN-CONTAINING PROTEIN"/>
    <property type="match status" value="1"/>
</dbReference>
<dbReference type="AlphaFoldDB" id="A0A1L9RMR8"/>